<reference evidence="2" key="1">
    <citation type="submission" date="2016-11" db="EMBL/GenBank/DDBJ databases">
        <authorList>
            <person name="Varghese N."/>
            <person name="Submissions S."/>
        </authorList>
    </citation>
    <scope>NUCLEOTIDE SEQUENCE [LARGE SCALE GENOMIC DNA]</scope>
    <source>
        <strain evidence="2">DSM 18016</strain>
    </source>
</reference>
<gene>
    <name evidence="1" type="ORF">SAMN05444371_1579</name>
</gene>
<dbReference type="Proteomes" id="UP000184498">
    <property type="component" value="Unassembled WGS sequence"/>
</dbReference>
<protein>
    <submittedName>
        <fullName evidence="1">Uncharacterized protein</fullName>
    </submittedName>
</protein>
<evidence type="ECO:0000313" key="1">
    <source>
        <dbReference type="EMBL" id="SHK25087.1"/>
    </source>
</evidence>
<accession>A0A1M6QYD8</accession>
<dbReference type="AlphaFoldDB" id="A0A1M6QYD8"/>
<dbReference type="RefSeq" id="WP_072997268.1">
    <property type="nucleotide sequence ID" value="NZ_FRAM01000002.1"/>
</dbReference>
<keyword evidence="2" id="KW-1185">Reference proteome</keyword>
<evidence type="ECO:0000313" key="2">
    <source>
        <dbReference type="Proteomes" id="UP000184498"/>
    </source>
</evidence>
<proteinExistence type="predicted"/>
<dbReference type="OrthoDB" id="969612at2"/>
<organism evidence="1 2">
    <name type="scientific">Epilithonimonas mollis</name>
    <dbReference type="NCBI Taxonomy" id="216903"/>
    <lineage>
        <taxon>Bacteria</taxon>
        <taxon>Pseudomonadati</taxon>
        <taxon>Bacteroidota</taxon>
        <taxon>Flavobacteriia</taxon>
        <taxon>Flavobacteriales</taxon>
        <taxon>Weeksellaceae</taxon>
        <taxon>Chryseobacterium group</taxon>
        <taxon>Epilithonimonas</taxon>
    </lineage>
</organism>
<dbReference type="EMBL" id="FRAM01000002">
    <property type="protein sequence ID" value="SHK25087.1"/>
    <property type="molecule type" value="Genomic_DNA"/>
</dbReference>
<name>A0A1M6QYD8_9FLAO</name>
<dbReference type="STRING" id="216903.SAMN05444371_1579"/>
<sequence length="136" mass="16160">MKALHKMDNLDRGELLCRLFPEEMANIQNAIKKQCDYFLQNETDFREGWFKGGFFTADFWYWLVQNAHRVIEKNEDKLLKKPRWFADHFFDGHNSIFATNCLIEYAQTEECTPNLKQAIHLIFGNEPLLKVTLNDK</sequence>